<dbReference type="InterPro" id="IPR022776">
    <property type="entry name" value="TRM13/UPF0224_CHHC_Znf_dom"/>
</dbReference>
<comment type="catalytic activity">
    <reaction evidence="12 15">
        <text>cytidine(4) in tRNA(Pro) + S-adenosyl-L-methionine = 2'-O-methylcytidine(4) in tRNA(Pro) + S-adenosyl-L-homocysteine + H(+)</text>
        <dbReference type="Rhea" id="RHEA:32767"/>
        <dbReference type="Rhea" id="RHEA-COMP:10397"/>
        <dbReference type="Rhea" id="RHEA-COMP:10398"/>
        <dbReference type="ChEBI" id="CHEBI:15378"/>
        <dbReference type="ChEBI" id="CHEBI:57856"/>
        <dbReference type="ChEBI" id="CHEBI:59789"/>
        <dbReference type="ChEBI" id="CHEBI:74495"/>
        <dbReference type="ChEBI" id="CHEBI:82748"/>
        <dbReference type="EC" id="2.1.1.225"/>
    </reaction>
</comment>
<evidence type="ECO:0000313" key="19">
    <source>
        <dbReference type="Proteomes" id="UP000245609"/>
    </source>
</evidence>
<dbReference type="STRING" id="133381.A0A2T9ZEJ1"/>
<sequence>MGNNENATIQNSDSLHSNPTKAKNLEGSKVDLPTDEASAQNQNNPSTSTSIPAKRSKARVPCPYDTSHTVDLSKLENHMKNKCNSRPRYLNQPYFKKDFNMTISEPVSKVDSRKKQTESLSLKNSLFDSMKEDGWSCGNAQISVSPGELRYTNSSALFGNLDFINNTTPETPTTEQNPPEKTTDHINKKPRTSCTENQPVEPQSFLQSNLQNFNADTLLERLFSGVNKRIHSDLPDGKLSEYSPASQTCTNIDTLFPNQILDDFKSDDPVVHIPNLKHKSQHSSILGNLKESGLLNPNYRFVEFGCGKGELSRFISDSIGEDSAKTHFILIDRKNFRKKWQGNNQKLEITSQAENTFKEPKDPATNDPFESNAFRIQIDIRDLDLSELSILRKNSMENENQNQIQDWNQKQGSDESNESLYPIVAFSKHLCGAATDLALNCLNNYQNKGGKVVGIFFALCCHHACTYSAYVNPNYIFESLDPVSSLIKDLENNLYPNLNYLENNPTKIILNSNTLNPKNNYLWNENIRSIMKLIFSLSSWATCGWENESSKDTNTECKDTQSRDAKESKKFFSYEPECSNEYKKFGEQISASIINTKTSEYKTNVGKYCKRFLDFGRVEFIKNRMNLKNAKLVMYTNSKASLENIALVAFDTNC</sequence>
<dbReference type="PANTHER" id="PTHR12998:SF0">
    <property type="entry name" value="TRNA:M(4)X MODIFICATION ENZYME TRM13 HOMOLOG"/>
    <property type="match status" value="1"/>
</dbReference>
<feature type="compositionally biased region" description="Polar residues" evidence="16">
    <location>
        <begin position="37"/>
        <end position="51"/>
    </location>
</feature>
<keyword evidence="8 15" id="KW-0819">tRNA processing</keyword>
<dbReference type="Pfam" id="PF05253">
    <property type="entry name" value="zf-U11-48K"/>
    <property type="match status" value="1"/>
</dbReference>
<dbReference type="Pfam" id="PF05206">
    <property type="entry name" value="TRM13"/>
    <property type="match status" value="2"/>
</dbReference>
<comment type="catalytic activity">
    <reaction evidence="13 15">
        <text>cytidine(4) in tRNA(Gly)(GCC) + S-adenosyl-L-methionine = 2'-O-methylcytidine(4) in tRNA(Gly)(GCC) + S-adenosyl-L-homocysteine + H(+)</text>
        <dbReference type="Rhea" id="RHEA:43192"/>
        <dbReference type="Rhea" id="RHEA-COMP:10399"/>
        <dbReference type="Rhea" id="RHEA-COMP:10400"/>
        <dbReference type="ChEBI" id="CHEBI:15378"/>
        <dbReference type="ChEBI" id="CHEBI:57856"/>
        <dbReference type="ChEBI" id="CHEBI:59789"/>
        <dbReference type="ChEBI" id="CHEBI:74495"/>
        <dbReference type="ChEBI" id="CHEBI:82748"/>
        <dbReference type="EC" id="2.1.1.225"/>
    </reaction>
</comment>
<evidence type="ECO:0000259" key="17">
    <source>
        <dbReference type="PROSITE" id="PS51800"/>
    </source>
</evidence>
<evidence type="ECO:0000256" key="10">
    <source>
        <dbReference type="ARBA" id="ARBA00022771"/>
    </source>
</evidence>
<reference evidence="18 19" key="1">
    <citation type="journal article" date="2018" name="MBio">
        <title>Comparative Genomics Reveals the Core Gene Toolbox for the Fungus-Insect Symbiosis.</title>
        <authorList>
            <person name="Wang Y."/>
            <person name="Stata M."/>
            <person name="Wang W."/>
            <person name="Stajich J.E."/>
            <person name="White M.M."/>
            <person name="Moncalvo J.M."/>
        </authorList>
    </citation>
    <scope>NUCLEOTIDE SEQUENCE [LARGE SCALE GENOMIC DNA]</scope>
    <source>
        <strain evidence="18 19">SC-DP-2</strain>
    </source>
</reference>
<comment type="similarity">
    <text evidence="2 15">Belongs to the methyltransferase TRM13 family.</text>
</comment>
<evidence type="ECO:0000256" key="12">
    <source>
        <dbReference type="ARBA" id="ARBA00048165"/>
    </source>
</evidence>
<dbReference type="OrthoDB" id="258806at2759"/>
<evidence type="ECO:0000256" key="4">
    <source>
        <dbReference type="ARBA" id="ARBA00015883"/>
    </source>
</evidence>
<dbReference type="GO" id="GO:0030488">
    <property type="term" value="P:tRNA methylation"/>
    <property type="evidence" value="ECO:0007669"/>
    <property type="project" value="InterPro"/>
</dbReference>
<dbReference type="PANTHER" id="PTHR12998">
    <property type="entry name" value="TRNA:M(4)X MODIFICATION ENZYME TRM13 HOMOLOG"/>
    <property type="match status" value="1"/>
</dbReference>
<evidence type="ECO:0000256" key="8">
    <source>
        <dbReference type="ARBA" id="ARBA00022694"/>
    </source>
</evidence>
<evidence type="ECO:0000256" key="5">
    <source>
        <dbReference type="ARBA" id="ARBA00022603"/>
    </source>
</evidence>
<evidence type="ECO:0000256" key="9">
    <source>
        <dbReference type="ARBA" id="ARBA00022723"/>
    </source>
</evidence>
<evidence type="ECO:0000256" key="11">
    <source>
        <dbReference type="ARBA" id="ARBA00022833"/>
    </source>
</evidence>
<name>A0A2T9ZEJ1_9FUNG</name>
<protein>
    <recommendedName>
        <fullName evidence="4 15">tRNA:m(4)X modification enzyme TRM13</fullName>
        <ecNumber evidence="3 15">2.1.1.225</ecNumber>
    </recommendedName>
</protein>
<keyword evidence="9 15" id="KW-0479">Metal-binding</keyword>
<evidence type="ECO:0000313" key="18">
    <source>
        <dbReference type="EMBL" id="PVV02957.1"/>
    </source>
</evidence>
<dbReference type="AlphaFoldDB" id="A0A2T9ZEJ1"/>
<comment type="function">
    <text evidence="1 15">tRNA methylase which 2'-O-methylates cytidine(4) in tRNA(Pro) and tRNA(Gly)(GCC), and adenosine(4) in tRNA(His).</text>
</comment>
<dbReference type="InterPro" id="IPR007871">
    <property type="entry name" value="Methyltransferase_TRM13"/>
</dbReference>
<feature type="region of interest" description="Disordered" evidence="16">
    <location>
        <begin position="167"/>
        <end position="199"/>
    </location>
</feature>
<keyword evidence="6 15" id="KW-0808">Transferase</keyword>
<keyword evidence="10 15" id="KW-0863">Zinc-finger</keyword>
<dbReference type="EMBL" id="MBFS01000295">
    <property type="protein sequence ID" value="PVV02957.1"/>
    <property type="molecule type" value="Genomic_DNA"/>
</dbReference>
<dbReference type="InterPro" id="IPR039044">
    <property type="entry name" value="Trm13"/>
</dbReference>
<evidence type="ECO:0000256" key="3">
    <source>
        <dbReference type="ARBA" id="ARBA00012810"/>
    </source>
</evidence>
<keyword evidence="19" id="KW-1185">Reference proteome</keyword>
<dbReference type="GO" id="GO:0106050">
    <property type="term" value="F:tRNA 2'-O-methyltransferase activity"/>
    <property type="evidence" value="ECO:0007669"/>
    <property type="project" value="UniProtKB-UniRule"/>
</dbReference>
<comment type="catalytic activity">
    <reaction evidence="14 15">
        <text>adenosine(4) in tRNA(His) + S-adenosyl-L-methionine = 2'-O-methyladenosine(4) in tRNA(His) + S-adenosyl-L-homocysteine + H(+)</text>
        <dbReference type="Rhea" id="RHEA:43196"/>
        <dbReference type="Rhea" id="RHEA-COMP:10401"/>
        <dbReference type="Rhea" id="RHEA-COMP:10402"/>
        <dbReference type="ChEBI" id="CHEBI:15378"/>
        <dbReference type="ChEBI" id="CHEBI:57856"/>
        <dbReference type="ChEBI" id="CHEBI:59789"/>
        <dbReference type="ChEBI" id="CHEBI:74411"/>
        <dbReference type="ChEBI" id="CHEBI:74477"/>
        <dbReference type="EC" id="2.1.1.225"/>
    </reaction>
</comment>
<dbReference type="PROSITE" id="PS51800">
    <property type="entry name" value="ZF_CHHC_U11_48K"/>
    <property type="match status" value="1"/>
</dbReference>
<evidence type="ECO:0000256" key="2">
    <source>
        <dbReference type="ARBA" id="ARBA00005265"/>
    </source>
</evidence>
<evidence type="ECO:0000256" key="7">
    <source>
        <dbReference type="ARBA" id="ARBA00022691"/>
    </source>
</evidence>
<feature type="region of interest" description="Disordered" evidence="16">
    <location>
        <begin position="1"/>
        <end position="62"/>
    </location>
</feature>
<dbReference type="EC" id="2.1.1.225" evidence="3 15"/>
<keyword evidence="7 15" id="KW-0949">S-adenosyl-L-methionine</keyword>
<feature type="compositionally biased region" description="Low complexity" evidence="16">
    <location>
        <begin position="167"/>
        <end position="180"/>
    </location>
</feature>
<keyword evidence="11 15" id="KW-0862">Zinc</keyword>
<evidence type="ECO:0000256" key="1">
    <source>
        <dbReference type="ARBA" id="ARBA00002267"/>
    </source>
</evidence>
<dbReference type="GO" id="GO:0008270">
    <property type="term" value="F:zinc ion binding"/>
    <property type="evidence" value="ECO:0007669"/>
    <property type="project" value="UniProtKB-KW"/>
</dbReference>
<dbReference type="Proteomes" id="UP000245609">
    <property type="component" value="Unassembled WGS sequence"/>
</dbReference>
<evidence type="ECO:0000256" key="13">
    <source>
        <dbReference type="ARBA" id="ARBA00048635"/>
    </source>
</evidence>
<evidence type="ECO:0000256" key="16">
    <source>
        <dbReference type="SAM" id="MobiDB-lite"/>
    </source>
</evidence>
<feature type="compositionally biased region" description="Polar residues" evidence="16">
    <location>
        <begin position="1"/>
        <end position="21"/>
    </location>
</feature>
<accession>A0A2T9ZEJ1</accession>
<evidence type="ECO:0000256" key="6">
    <source>
        <dbReference type="ARBA" id="ARBA00022679"/>
    </source>
</evidence>
<proteinExistence type="inferred from homology"/>
<comment type="caution">
    <text evidence="18">The sequence shown here is derived from an EMBL/GenBank/DDBJ whole genome shotgun (WGS) entry which is preliminary data.</text>
</comment>
<gene>
    <name evidence="18" type="ORF">BB560_002575</name>
</gene>
<feature type="domain" description="CHHC U11-48K-type" evidence="17">
    <location>
        <begin position="59"/>
        <end position="86"/>
    </location>
</feature>
<evidence type="ECO:0000256" key="15">
    <source>
        <dbReference type="RuleBase" id="RU367103"/>
    </source>
</evidence>
<organism evidence="18 19">
    <name type="scientific">Smittium megazygosporum</name>
    <dbReference type="NCBI Taxonomy" id="133381"/>
    <lineage>
        <taxon>Eukaryota</taxon>
        <taxon>Fungi</taxon>
        <taxon>Fungi incertae sedis</taxon>
        <taxon>Zoopagomycota</taxon>
        <taxon>Kickxellomycotina</taxon>
        <taxon>Harpellomycetes</taxon>
        <taxon>Harpellales</taxon>
        <taxon>Legeriomycetaceae</taxon>
        <taxon>Smittium</taxon>
    </lineage>
</organism>
<evidence type="ECO:0000256" key="14">
    <source>
        <dbReference type="ARBA" id="ARBA00049393"/>
    </source>
</evidence>
<keyword evidence="5 15" id="KW-0489">Methyltransferase</keyword>